<keyword evidence="3" id="KW-1185">Reference proteome</keyword>
<comment type="caution">
    <text evidence="2">The sequence shown here is derived from an EMBL/GenBank/DDBJ whole genome shotgun (WGS) entry which is preliminary data.</text>
</comment>
<feature type="domain" description="Beta-lactamase-related" evidence="1">
    <location>
        <begin position="25"/>
        <end position="329"/>
    </location>
</feature>
<sequence>MPPAYGQRLEAQTDSLVNARLPGIAPGAVVLIAKKGQVIYRKAFGLADLKTKAAMTPDMIFRIGSMTKQFTAIAVLQLVEQGKIRLQDSIQVYIPDFPHKAYPISIENLLTQTSGIINFQEIAHPDPKKVHEHYTPAQGVDYFKDEPLRFKPGSQFEYSNSNYFLLGYIVERVSGQSFDSYLQDHIIGPANLKHTFYLPTHPQTEGIAGGYSRFDGKHWENAELQDPTMMYAAGALTSNADDLLRWHQALSDGKLISTAMLTRAYTGFKPTDALAQYGYGWFVKDIDGIKTVEHSGSTDGYQTDELWLPHEDVLVITLFNGFETDMDWQMITNDIARFAIGHPLKTGIQLNDDSLKALCGTYAVGTDHQMVISLKKNQLYVEATNPKDRLPQVKLFAESPSRFYIKEAALKFEFKIDAGTGNYVLTTYNAAGKDADWKKVK</sequence>
<reference evidence="3" key="1">
    <citation type="journal article" date="2019" name="Int. J. Syst. Evol. Microbiol.">
        <title>The Global Catalogue of Microorganisms (GCM) 10K type strain sequencing project: providing services to taxonomists for standard genome sequencing and annotation.</title>
        <authorList>
            <consortium name="The Broad Institute Genomics Platform"/>
            <consortium name="The Broad Institute Genome Sequencing Center for Infectious Disease"/>
            <person name="Wu L."/>
            <person name="Ma J."/>
        </authorList>
    </citation>
    <scope>NUCLEOTIDE SEQUENCE [LARGE SCALE GENOMIC DNA]</scope>
    <source>
        <strain evidence="3">JCM 16601</strain>
    </source>
</reference>
<dbReference type="Gene3D" id="3.40.710.10">
    <property type="entry name" value="DD-peptidase/beta-lactamase superfamily"/>
    <property type="match status" value="1"/>
</dbReference>
<organism evidence="2 3">
    <name type="scientific">Mucilaginibacter dorajii</name>
    <dbReference type="NCBI Taxonomy" id="692994"/>
    <lineage>
        <taxon>Bacteria</taxon>
        <taxon>Pseudomonadati</taxon>
        <taxon>Bacteroidota</taxon>
        <taxon>Sphingobacteriia</taxon>
        <taxon>Sphingobacteriales</taxon>
        <taxon>Sphingobacteriaceae</taxon>
        <taxon>Mucilaginibacter</taxon>
    </lineage>
</organism>
<protein>
    <recommendedName>
        <fullName evidence="1">Beta-lactamase-related domain-containing protein</fullName>
    </recommendedName>
</protein>
<accession>A0ABP7PKF1</accession>
<dbReference type="Proteomes" id="UP001500742">
    <property type="component" value="Unassembled WGS sequence"/>
</dbReference>
<dbReference type="EMBL" id="BAAAZC010000009">
    <property type="protein sequence ID" value="GAA3967130.1"/>
    <property type="molecule type" value="Genomic_DNA"/>
</dbReference>
<dbReference type="SUPFAM" id="SSF56601">
    <property type="entry name" value="beta-lactamase/transpeptidase-like"/>
    <property type="match status" value="1"/>
</dbReference>
<evidence type="ECO:0000313" key="2">
    <source>
        <dbReference type="EMBL" id="GAA3967130.1"/>
    </source>
</evidence>
<evidence type="ECO:0000259" key="1">
    <source>
        <dbReference type="Pfam" id="PF00144"/>
    </source>
</evidence>
<dbReference type="Pfam" id="PF00144">
    <property type="entry name" value="Beta-lactamase"/>
    <property type="match status" value="1"/>
</dbReference>
<evidence type="ECO:0000313" key="3">
    <source>
        <dbReference type="Proteomes" id="UP001500742"/>
    </source>
</evidence>
<dbReference type="InterPro" id="IPR050491">
    <property type="entry name" value="AmpC-like"/>
</dbReference>
<proteinExistence type="predicted"/>
<name>A0ABP7PKF1_9SPHI</name>
<dbReference type="InterPro" id="IPR001466">
    <property type="entry name" value="Beta-lactam-related"/>
</dbReference>
<gene>
    <name evidence="2" type="ORF">GCM10022210_14730</name>
</gene>
<dbReference type="PANTHER" id="PTHR46825">
    <property type="entry name" value="D-ALANYL-D-ALANINE-CARBOXYPEPTIDASE/ENDOPEPTIDASE AMPH"/>
    <property type="match status" value="1"/>
</dbReference>
<dbReference type="PANTHER" id="PTHR46825:SF9">
    <property type="entry name" value="BETA-LACTAMASE-RELATED DOMAIN-CONTAINING PROTEIN"/>
    <property type="match status" value="1"/>
</dbReference>
<dbReference type="InterPro" id="IPR012338">
    <property type="entry name" value="Beta-lactam/transpept-like"/>
</dbReference>